<evidence type="ECO:0008006" key="2">
    <source>
        <dbReference type="Google" id="ProtNLM"/>
    </source>
</evidence>
<protein>
    <recommendedName>
        <fullName evidence="2">Capsule polysaccharide biosynthesis protein</fullName>
    </recommendedName>
</protein>
<dbReference type="Pfam" id="PF05159">
    <property type="entry name" value="Capsule_synth"/>
    <property type="match status" value="1"/>
</dbReference>
<dbReference type="InterPro" id="IPR007833">
    <property type="entry name" value="Capsule_polysaccharide_synth"/>
</dbReference>
<evidence type="ECO:0000313" key="1">
    <source>
        <dbReference type="EMBL" id="SVA86271.1"/>
    </source>
</evidence>
<organism evidence="1">
    <name type="scientific">marine metagenome</name>
    <dbReference type="NCBI Taxonomy" id="408172"/>
    <lineage>
        <taxon>unclassified sequences</taxon>
        <taxon>metagenomes</taxon>
        <taxon>ecological metagenomes</taxon>
    </lineage>
</organism>
<gene>
    <name evidence="1" type="ORF">METZ01_LOCUS139125</name>
</gene>
<proteinExistence type="predicted"/>
<dbReference type="SUPFAM" id="SSF53756">
    <property type="entry name" value="UDP-Glycosyltransferase/glycogen phosphorylase"/>
    <property type="match status" value="1"/>
</dbReference>
<dbReference type="AlphaFoldDB" id="A0A381ZBF5"/>
<reference evidence="1" key="1">
    <citation type="submission" date="2018-05" db="EMBL/GenBank/DDBJ databases">
        <authorList>
            <person name="Lanie J.A."/>
            <person name="Ng W.-L."/>
            <person name="Kazmierczak K.M."/>
            <person name="Andrzejewski T.M."/>
            <person name="Davidsen T.M."/>
            <person name="Wayne K.J."/>
            <person name="Tettelin H."/>
            <person name="Glass J.I."/>
            <person name="Rusch D."/>
            <person name="Podicherti R."/>
            <person name="Tsui H.-C.T."/>
            <person name="Winkler M.E."/>
        </authorList>
    </citation>
    <scope>NUCLEOTIDE SEQUENCE</scope>
</reference>
<name>A0A381ZBF5_9ZZZZ</name>
<sequence length="495" mass="58784">MNSKVIFWVNDDLSLLGLPKILQEKYNFDIFGIFDITDKPKKFLKKQKLINFSKIWFFHDHINKTNQRPDREFLKLIEEKCKVDLRLLASNERFFNKFNEFYKFSPDEILLILEQECKLFEKILDEVKPDFLIMACTTLHHNELFYRICQARGVKILMFRESYLRDRWIIASDDYSIDHTEYDVKHNFGSLSEIQNYIKKYDATRQLSSYTKTFQSSKLKYLQSVLKYLFSDNSNIKTHFTYYGRTKLAVLRITLINVIKKKYRQYFINKNLIRNIENKKPFIYFSLQSEPERSTLIAAPLFTDQIKVITNIAKSLPNGYNLYVKEHPLMYFREWRSISYYKQIMSLPNVILIHPSVKSEYIIKRSSLVISISSTSALEAGYYNKPSITLSDQDFSYLPFVYQIKALHDLPNAIKTSLQKKVNISDLNNYLNLIESNSFKINLLNLNNDFDYIFHYNGFLVDVEIPVDKMQSFLEKHSNLFEKLAAEFVKKIQNC</sequence>
<dbReference type="GO" id="GO:0000271">
    <property type="term" value="P:polysaccharide biosynthetic process"/>
    <property type="evidence" value="ECO:0007669"/>
    <property type="project" value="InterPro"/>
</dbReference>
<dbReference type="EMBL" id="UINC01020576">
    <property type="protein sequence ID" value="SVA86271.1"/>
    <property type="molecule type" value="Genomic_DNA"/>
</dbReference>
<accession>A0A381ZBF5</accession>
<dbReference type="GO" id="GO:0015774">
    <property type="term" value="P:polysaccharide transport"/>
    <property type="evidence" value="ECO:0007669"/>
    <property type="project" value="InterPro"/>
</dbReference>